<dbReference type="Pfam" id="PF17917">
    <property type="entry name" value="RT_RNaseH"/>
    <property type="match status" value="1"/>
</dbReference>
<dbReference type="Pfam" id="PF00078">
    <property type="entry name" value="RVT_1"/>
    <property type="match status" value="1"/>
</dbReference>
<protein>
    <recommendedName>
        <fullName evidence="1">RNA-directed DNA polymerase</fullName>
        <ecNumber evidence="1">2.7.7.49</ecNumber>
    </recommendedName>
</protein>
<dbReference type="PANTHER" id="PTHR37984:SF5">
    <property type="entry name" value="PROTEIN NYNRIN-LIKE"/>
    <property type="match status" value="1"/>
</dbReference>
<dbReference type="Gene3D" id="1.10.340.70">
    <property type="match status" value="1"/>
</dbReference>
<evidence type="ECO:0000313" key="11">
    <source>
        <dbReference type="Proteomes" id="UP000479000"/>
    </source>
</evidence>
<dbReference type="InterPro" id="IPR043128">
    <property type="entry name" value="Rev_trsase/Diguanyl_cyclase"/>
</dbReference>
<dbReference type="GO" id="GO:0016787">
    <property type="term" value="F:hydrolase activity"/>
    <property type="evidence" value="ECO:0007669"/>
    <property type="project" value="UniProtKB-KW"/>
</dbReference>
<name>A0A6H5GWA2_9HEMI</name>
<dbReference type="CDD" id="cd01647">
    <property type="entry name" value="RT_LTR"/>
    <property type="match status" value="1"/>
</dbReference>
<keyword evidence="11" id="KW-1185">Reference proteome</keyword>
<evidence type="ECO:0000256" key="1">
    <source>
        <dbReference type="ARBA" id="ARBA00012493"/>
    </source>
</evidence>
<evidence type="ECO:0000256" key="5">
    <source>
        <dbReference type="ARBA" id="ARBA00022759"/>
    </source>
</evidence>
<reference evidence="10 11" key="1">
    <citation type="submission" date="2020-02" db="EMBL/GenBank/DDBJ databases">
        <authorList>
            <person name="Ferguson B K."/>
        </authorList>
    </citation>
    <scope>NUCLEOTIDE SEQUENCE [LARGE SCALE GENOMIC DNA]</scope>
</reference>
<dbReference type="GO" id="GO:0004519">
    <property type="term" value="F:endonuclease activity"/>
    <property type="evidence" value="ECO:0007669"/>
    <property type="project" value="UniProtKB-KW"/>
</dbReference>
<dbReference type="InterPro" id="IPR043502">
    <property type="entry name" value="DNA/RNA_pol_sf"/>
</dbReference>
<evidence type="ECO:0000256" key="2">
    <source>
        <dbReference type="ARBA" id="ARBA00022679"/>
    </source>
</evidence>
<dbReference type="SUPFAM" id="SSF53098">
    <property type="entry name" value="Ribonuclease H-like"/>
    <property type="match status" value="1"/>
</dbReference>
<dbReference type="FunFam" id="3.30.70.270:FF:000020">
    <property type="entry name" value="Transposon Tf2-6 polyprotein-like Protein"/>
    <property type="match status" value="1"/>
</dbReference>
<evidence type="ECO:0000256" key="3">
    <source>
        <dbReference type="ARBA" id="ARBA00022695"/>
    </source>
</evidence>
<evidence type="ECO:0000259" key="9">
    <source>
        <dbReference type="PROSITE" id="PS50994"/>
    </source>
</evidence>
<feature type="compositionally biased region" description="Basic and acidic residues" evidence="8">
    <location>
        <begin position="99"/>
        <end position="108"/>
    </location>
</feature>
<proteinExistence type="predicted"/>
<keyword evidence="3" id="KW-0548">Nucleotidyltransferase</keyword>
<dbReference type="Proteomes" id="UP000479000">
    <property type="component" value="Unassembled WGS sequence"/>
</dbReference>
<evidence type="ECO:0000256" key="6">
    <source>
        <dbReference type="ARBA" id="ARBA00022801"/>
    </source>
</evidence>
<sequence length="946" mass="108317">MRELANNRVSEEILKTLWLQRLPANVQGILSVSADPNLATLAILADKILEVCDPRNSVCVVNNELPIRNRSRSPNADIADRIEALTRRFDEFESRYSSRLPRPRDRSRTRSKSPRRLSRSARQKVDDGSWLCRYHFRFGKDARKCNAAQTFQRFVNKVTRGLKNVRAYIDDCLIASTSEEEHLNDLRELFQRFKEYGVTINPAKCEFGKTEIEFLGHTICREGVKPISSKIEATVQFELPKNTKELRRFLGMFNFYRRFVPKAADHLAVLNDCLKGLGAKQNSDILWTSEKIAAFESCKEHLNRAVMLAFPQSTVPWSLMVDASDTAIRGSVQQLVNGSWQPLGFYSRKLCENERKYSAYDRELLAAYACVKQFRYLLEGRIFTLYTDHKPLTYAFRQKSDKSSPRQARQLDYIGQFTTDIQHISGKDNVVADYLSRIESITTPLDYTKLAAEQREEDLPSSLSGSSLTWKRILVADSNVPVYCDISTKFVRPYVPNSFRLQAFRSIHNLAHPGNRATYKLLSQRFVWPSMAKDCAEWVRTCTDCQRNKVQRHTHSPLGEFQPPEDRFSQVHIDLIGPLTPSQGYTYALTCIDRFTRWVEVIPLSDARAETVANAFCFHWISRFGVPDKIVSDRGRQFDCSLFKELVKTLGITHNLTSAYNPKANGIIERFHRQLKAAIRCHGTEKWVDVLPIVLLGIRTSLKEDLKCSAAELVYGTTLRLPNDFFDRHNVTSNPSHEFVVQLRTAMDSLRPQSMKWHSHAAIFVHPELRTCSHVFLRRDSVRSSLQPPYDGPYEVKRRQEKTFTISVKGKDLSVSIDRLKPAFMENIDDSGPLTSTALNFSYTTHPHPNATPRPNSTPAIPETAPHTPTNTNTSNRENSTQEPTLIPSDERPDTRATTQDARTDLPDATPPRSRHPRVDPPDPTRERRTRSGRVVRFPSKYKDFV</sequence>
<dbReference type="CDD" id="cd09274">
    <property type="entry name" value="RNase_HI_RT_Ty3"/>
    <property type="match status" value="1"/>
</dbReference>
<dbReference type="InterPro" id="IPR050951">
    <property type="entry name" value="Retrovirus_Pol_polyprotein"/>
</dbReference>
<dbReference type="GO" id="GO:0042575">
    <property type="term" value="C:DNA polymerase complex"/>
    <property type="evidence" value="ECO:0007669"/>
    <property type="project" value="UniProtKB-ARBA"/>
</dbReference>
<accession>A0A6H5GWA2</accession>
<dbReference type="EC" id="2.7.7.49" evidence="1"/>
<keyword evidence="4" id="KW-0540">Nuclease</keyword>
<organism evidence="10 11">
    <name type="scientific">Nesidiocoris tenuis</name>
    <dbReference type="NCBI Taxonomy" id="355587"/>
    <lineage>
        <taxon>Eukaryota</taxon>
        <taxon>Metazoa</taxon>
        <taxon>Ecdysozoa</taxon>
        <taxon>Arthropoda</taxon>
        <taxon>Hexapoda</taxon>
        <taxon>Insecta</taxon>
        <taxon>Pterygota</taxon>
        <taxon>Neoptera</taxon>
        <taxon>Paraneoptera</taxon>
        <taxon>Hemiptera</taxon>
        <taxon>Heteroptera</taxon>
        <taxon>Panheteroptera</taxon>
        <taxon>Cimicomorpha</taxon>
        <taxon>Miridae</taxon>
        <taxon>Dicyphina</taxon>
        <taxon>Nesidiocoris</taxon>
    </lineage>
</organism>
<dbReference type="InterPro" id="IPR012337">
    <property type="entry name" value="RNaseH-like_sf"/>
</dbReference>
<dbReference type="Gene3D" id="3.30.420.10">
    <property type="entry name" value="Ribonuclease H-like superfamily/Ribonuclease H"/>
    <property type="match status" value="1"/>
</dbReference>
<feature type="region of interest" description="Disordered" evidence="8">
    <location>
        <begin position="99"/>
        <end position="120"/>
    </location>
</feature>
<feature type="region of interest" description="Disordered" evidence="8">
    <location>
        <begin position="839"/>
        <end position="946"/>
    </location>
</feature>
<dbReference type="InterPro" id="IPR041588">
    <property type="entry name" value="Integrase_H2C2"/>
</dbReference>
<dbReference type="InterPro" id="IPR000477">
    <property type="entry name" value="RT_dom"/>
</dbReference>
<keyword evidence="5" id="KW-0255">Endonuclease</keyword>
<dbReference type="GO" id="GO:0003676">
    <property type="term" value="F:nucleic acid binding"/>
    <property type="evidence" value="ECO:0007669"/>
    <property type="project" value="InterPro"/>
</dbReference>
<evidence type="ECO:0000256" key="4">
    <source>
        <dbReference type="ARBA" id="ARBA00022722"/>
    </source>
</evidence>
<keyword evidence="6" id="KW-0378">Hydrolase</keyword>
<feature type="compositionally biased region" description="Basic residues" evidence="8">
    <location>
        <begin position="109"/>
        <end position="120"/>
    </location>
</feature>
<evidence type="ECO:0000313" key="10">
    <source>
        <dbReference type="EMBL" id="CAB0007305.1"/>
    </source>
</evidence>
<dbReference type="GO" id="GO:0015074">
    <property type="term" value="P:DNA integration"/>
    <property type="evidence" value="ECO:0007669"/>
    <property type="project" value="InterPro"/>
</dbReference>
<dbReference type="Pfam" id="PF17921">
    <property type="entry name" value="Integrase_H2C2"/>
    <property type="match status" value="1"/>
</dbReference>
<dbReference type="PROSITE" id="PS50994">
    <property type="entry name" value="INTEGRASE"/>
    <property type="match status" value="1"/>
</dbReference>
<dbReference type="InterPro" id="IPR001584">
    <property type="entry name" value="Integrase_cat-core"/>
</dbReference>
<dbReference type="Pfam" id="PF00665">
    <property type="entry name" value="rve"/>
    <property type="match status" value="1"/>
</dbReference>
<dbReference type="PANTHER" id="PTHR37984">
    <property type="entry name" value="PROTEIN CBG26694"/>
    <property type="match status" value="1"/>
</dbReference>
<dbReference type="SUPFAM" id="SSF56672">
    <property type="entry name" value="DNA/RNA polymerases"/>
    <property type="match status" value="1"/>
</dbReference>
<feature type="compositionally biased region" description="Low complexity" evidence="8">
    <location>
        <begin position="868"/>
        <end position="881"/>
    </location>
</feature>
<evidence type="ECO:0000256" key="7">
    <source>
        <dbReference type="ARBA" id="ARBA00022918"/>
    </source>
</evidence>
<dbReference type="AlphaFoldDB" id="A0A6H5GWA2"/>
<feature type="non-terminal residue" evidence="10">
    <location>
        <position position="946"/>
    </location>
</feature>
<dbReference type="Gene3D" id="3.30.70.270">
    <property type="match status" value="2"/>
</dbReference>
<dbReference type="InterPro" id="IPR036397">
    <property type="entry name" value="RNaseH_sf"/>
</dbReference>
<keyword evidence="2" id="KW-0808">Transferase</keyword>
<feature type="compositionally biased region" description="Polar residues" evidence="8">
    <location>
        <begin position="839"/>
        <end position="859"/>
    </location>
</feature>
<dbReference type="InterPro" id="IPR041373">
    <property type="entry name" value="RT_RNaseH"/>
</dbReference>
<feature type="compositionally biased region" description="Basic and acidic residues" evidence="8">
    <location>
        <begin position="917"/>
        <end position="927"/>
    </location>
</feature>
<dbReference type="GO" id="GO:0003964">
    <property type="term" value="F:RNA-directed DNA polymerase activity"/>
    <property type="evidence" value="ECO:0007669"/>
    <property type="project" value="UniProtKB-KW"/>
</dbReference>
<dbReference type="FunFam" id="3.30.70.270:FF:000003">
    <property type="entry name" value="Transposon Ty3-G Gag-Pol polyprotein"/>
    <property type="match status" value="1"/>
</dbReference>
<gene>
    <name evidence="10" type="ORF">NTEN_LOCUS12605</name>
</gene>
<keyword evidence="7" id="KW-0695">RNA-directed DNA polymerase</keyword>
<feature type="domain" description="Integrase catalytic" evidence="9">
    <location>
        <begin position="559"/>
        <end position="730"/>
    </location>
</feature>
<evidence type="ECO:0000256" key="8">
    <source>
        <dbReference type="SAM" id="MobiDB-lite"/>
    </source>
</evidence>
<dbReference type="EMBL" id="CADCXU010018959">
    <property type="protein sequence ID" value="CAB0007305.1"/>
    <property type="molecule type" value="Genomic_DNA"/>
</dbReference>
<dbReference type="OrthoDB" id="422540at2759"/>
<dbReference type="FunFam" id="3.30.420.10:FF:000032">
    <property type="entry name" value="Retrovirus-related Pol polyprotein from transposon 297-like Protein"/>
    <property type="match status" value="1"/>
</dbReference>